<name>A0ABR4CPD7_9HELO</name>
<organism evidence="2 3">
    <name type="scientific">Oculimacula yallundae</name>
    <dbReference type="NCBI Taxonomy" id="86028"/>
    <lineage>
        <taxon>Eukaryota</taxon>
        <taxon>Fungi</taxon>
        <taxon>Dikarya</taxon>
        <taxon>Ascomycota</taxon>
        <taxon>Pezizomycotina</taxon>
        <taxon>Leotiomycetes</taxon>
        <taxon>Helotiales</taxon>
        <taxon>Ploettnerulaceae</taxon>
        <taxon>Oculimacula</taxon>
    </lineage>
</organism>
<dbReference type="Proteomes" id="UP001595075">
    <property type="component" value="Unassembled WGS sequence"/>
</dbReference>
<accession>A0ABR4CPD7</accession>
<feature type="compositionally biased region" description="Gly residues" evidence="1">
    <location>
        <begin position="103"/>
        <end position="112"/>
    </location>
</feature>
<comment type="caution">
    <text evidence="2">The sequence shown here is derived from an EMBL/GenBank/DDBJ whole genome shotgun (WGS) entry which is preliminary data.</text>
</comment>
<sequence>MGQGRVNVGVRGHAVLCCAVLCCNVTHFSNTVLSLLEGGKLHTFRSLLSLLWCRDKVVVAWCIEVVETEQDKKSLIEELELFRLSKSAWKSVVGGQGSSSSGSGSGFGGLGRSGTLQGQPDFATASSGELLPVQVQSTFSERSEDRIADIVNDP</sequence>
<reference evidence="2 3" key="1">
    <citation type="journal article" date="2024" name="Commun. Biol.">
        <title>Comparative genomic analysis of thermophilic fungi reveals convergent evolutionary adaptations and gene losses.</title>
        <authorList>
            <person name="Steindorff A.S."/>
            <person name="Aguilar-Pontes M.V."/>
            <person name="Robinson A.J."/>
            <person name="Andreopoulos B."/>
            <person name="LaButti K."/>
            <person name="Kuo A."/>
            <person name="Mondo S."/>
            <person name="Riley R."/>
            <person name="Otillar R."/>
            <person name="Haridas S."/>
            <person name="Lipzen A."/>
            <person name="Grimwood J."/>
            <person name="Schmutz J."/>
            <person name="Clum A."/>
            <person name="Reid I.D."/>
            <person name="Moisan M.C."/>
            <person name="Butler G."/>
            <person name="Nguyen T.T.M."/>
            <person name="Dewar K."/>
            <person name="Conant G."/>
            <person name="Drula E."/>
            <person name="Henrissat B."/>
            <person name="Hansel C."/>
            <person name="Singer S."/>
            <person name="Hutchinson M.I."/>
            <person name="de Vries R.P."/>
            <person name="Natvig D.O."/>
            <person name="Powell A.J."/>
            <person name="Tsang A."/>
            <person name="Grigoriev I.V."/>
        </authorList>
    </citation>
    <scope>NUCLEOTIDE SEQUENCE [LARGE SCALE GENOMIC DNA]</scope>
    <source>
        <strain evidence="2 3">CBS 494.80</strain>
    </source>
</reference>
<keyword evidence="3" id="KW-1185">Reference proteome</keyword>
<feature type="non-terminal residue" evidence="2">
    <location>
        <position position="154"/>
    </location>
</feature>
<dbReference type="EMBL" id="JAZHXI010000005">
    <property type="protein sequence ID" value="KAL2071417.1"/>
    <property type="molecule type" value="Genomic_DNA"/>
</dbReference>
<gene>
    <name evidence="2" type="ORF">VTL71DRAFT_12652</name>
</gene>
<feature type="region of interest" description="Disordered" evidence="1">
    <location>
        <begin position="92"/>
        <end position="129"/>
    </location>
</feature>
<protein>
    <submittedName>
        <fullName evidence="2">Uncharacterized protein</fullName>
    </submittedName>
</protein>
<evidence type="ECO:0000256" key="1">
    <source>
        <dbReference type="SAM" id="MobiDB-lite"/>
    </source>
</evidence>
<evidence type="ECO:0000313" key="3">
    <source>
        <dbReference type="Proteomes" id="UP001595075"/>
    </source>
</evidence>
<proteinExistence type="predicted"/>
<evidence type="ECO:0000313" key="2">
    <source>
        <dbReference type="EMBL" id="KAL2071417.1"/>
    </source>
</evidence>